<dbReference type="Proteomes" id="UP000238701">
    <property type="component" value="Unassembled WGS sequence"/>
</dbReference>
<dbReference type="CDD" id="cd04645">
    <property type="entry name" value="LbH_gamma_CA_like"/>
    <property type="match status" value="1"/>
</dbReference>
<dbReference type="InterPro" id="IPR047324">
    <property type="entry name" value="LbH_gamma_CA-like"/>
</dbReference>
<gene>
    <name evidence="1" type="primary">yrdA</name>
    <name evidence="1" type="ORF">SBA1_910052</name>
</gene>
<organism evidence="1 2">
    <name type="scientific">Candidatus Sulfotelmatobacter kueseliae</name>
    <dbReference type="NCBI Taxonomy" id="2042962"/>
    <lineage>
        <taxon>Bacteria</taxon>
        <taxon>Pseudomonadati</taxon>
        <taxon>Acidobacteriota</taxon>
        <taxon>Terriglobia</taxon>
        <taxon>Terriglobales</taxon>
        <taxon>Candidatus Korobacteraceae</taxon>
        <taxon>Candidatus Sulfotelmatobacter</taxon>
    </lineage>
</organism>
<name>A0A2U3LC41_9BACT</name>
<dbReference type="InterPro" id="IPR011004">
    <property type="entry name" value="Trimer_LpxA-like_sf"/>
</dbReference>
<dbReference type="PANTHER" id="PTHR13061:SF29">
    <property type="entry name" value="GAMMA CARBONIC ANHYDRASE-LIKE 1, MITOCHONDRIAL-RELATED"/>
    <property type="match status" value="1"/>
</dbReference>
<dbReference type="InterPro" id="IPR001451">
    <property type="entry name" value="Hexapep"/>
</dbReference>
<proteinExistence type="predicted"/>
<reference evidence="2" key="1">
    <citation type="submission" date="2018-02" db="EMBL/GenBank/DDBJ databases">
        <authorList>
            <person name="Hausmann B."/>
        </authorList>
    </citation>
    <scope>NUCLEOTIDE SEQUENCE [LARGE SCALE GENOMIC DNA]</scope>
    <source>
        <strain evidence="2">Peat soil MAG SbA1</strain>
    </source>
</reference>
<dbReference type="EMBL" id="OMOD01000190">
    <property type="protein sequence ID" value="SPF49504.1"/>
    <property type="molecule type" value="Genomic_DNA"/>
</dbReference>
<dbReference type="OrthoDB" id="9803036at2"/>
<evidence type="ECO:0000313" key="1">
    <source>
        <dbReference type="EMBL" id="SPF49504.1"/>
    </source>
</evidence>
<dbReference type="Gene3D" id="2.160.10.10">
    <property type="entry name" value="Hexapeptide repeat proteins"/>
    <property type="match status" value="1"/>
</dbReference>
<protein>
    <submittedName>
        <fullName evidence="1">Protein YrdA</fullName>
    </submittedName>
</protein>
<evidence type="ECO:0000313" key="2">
    <source>
        <dbReference type="Proteomes" id="UP000238701"/>
    </source>
</evidence>
<dbReference type="AlphaFoldDB" id="A0A2U3LC41"/>
<sequence length="170" mass="18563">MIRSYKGVRPTIPATCYVDESAQIIGDVVLGEHASVWMNAVVRGDVHEIRIGACSNVQDNSVLHGMKQQWGVYVGEYVTVGHSVTLHGCVVEDRCLIGMGSIILNGARIGAGSIIAAGTLIPEKTVVEPGSLWVGSPGKFRRKVGPAEDEMIMRYARNYLGYKDEYLKER</sequence>
<dbReference type="InterPro" id="IPR050484">
    <property type="entry name" value="Transf_Hexapept/Carb_Anhydrase"/>
</dbReference>
<dbReference type="PANTHER" id="PTHR13061">
    <property type="entry name" value="DYNACTIN SUBUNIT P25"/>
    <property type="match status" value="1"/>
</dbReference>
<accession>A0A2U3LC41</accession>
<dbReference type="Pfam" id="PF00132">
    <property type="entry name" value="Hexapep"/>
    <property type="match status" value="1"/>
</dbReference>
<dbReference type="SUPFAM" id="SSF51161">
    <property type="entry name" value="Trimeric LpxA-like enzymes"/>
    <property type="match status" value="1"/>
</dbReference>